<dbReference type="Proteomes" id="UP000275408">
    <property type="component" value="Unassembled WGS sequence"/>
</dbReference>
<name>A0A3M6U2E7_POCDA</name>
<gene>
    <name evidence="1" type="ORF">pdam_00021055</name>
</gene>
<keyword evidence="2" id="KW-1185">Reference proteome</keyword>
<evidence type="ECO:0000313" key="1">
    <source>
        <dbReference type="EMBL" id="RMX47865.1"/>
    </source>
</evidence>
<proteinExistence type="predicted"/>
<protein>
    <submittedName>
        <fullName evidence="1">Uncharacterized protein</fullName>
    </submittedName>
</protein>
<dbReference type="EMBL" id="RCHS01002351">
    <property type="protein sequence ID" value="RMX47865.1"/>
    <property type="molecule type" value="Genomic_DNA"/>
</dbReference>
<organism evidence="1 2">
    <name type="scientific">Pocillopora damicornis</name>
    <name type="common">Cauliflower coral</name>
    <name type="synonym">Millepora damicornis</name>
    <dbReference type="NCBI Taxonomy" id="46731"/>
    <lineage>
        <taxon>Eukaryota</taxon>
        <taxon>Metazoa</taxon>
        <taxon>Cnidaria</taxon>
        <taxon>Anthozoa</taxon>
        <taxon>Hexacorallia</taxon>
        <taxon>Scleractinia</taxon>
        <taxon>Astrocoeniina</taxon>
        <taxon>Pocilloporidae</taxon>
        <taxon>Pocillopora</taxon>
    </lineage>
</organism>
<comment type="caution">
    <text evidence="1">The sequence shown here is derived from an EMBL/GenBank/DDBJ whole genome shotgun (WGS) entry which is preliminary data.</text>
</comment>
<reference evidence="1 2" key="1">
    <citation type="journal article" date="2018" name="Sci. Rep.">
        <title>Comparative analysis of the Pocillopora damicornis genome highlights role of immune system in coral evolution.</title>
        <authorList>
            <person name="Cunning R."/>
            <person name="Bay R.A."/>
            <person name="Gillette P."/>
            <person name="Baker A.C."/>
            <person name="Traylor-Knowles N."/>
        </authorList>
    </citation>
    <scope>NUCLEOTIDE SEQUENCE [LARGE SCALE GENOMIC DNA]</scope>
    <source>
        <strain evidence="1">RSMAS</strain>
        <tissue evidence="1">Whole animal</tissue>
    </source>
</reference>
<dbReference type="AlphaFoldDB" id="A0A3M6U2E7"/>
<accession>A0A3M6U2E7</accession>
<evidence type="ECO:0000313" key="2">
    <source>
        <dbReference type="Proteomes" id="UP000275408"/>
    </source>
</evidence>
<sequence length="180" mass="20951">MDSGMKFGHKQQSDAISKGKIEERIPYRLCFKDRVKDTDTSLIEEKRTSQRFYDQERLQSRKVLRLTRVHSVDAVQTNSFHGDDSTIRLTKRIPSVERRTIPPSLYLPYLLLNKDAYITPVFNMATYKGFRTQEERKRLSLSKQLERYQKNLLHEGNSEEKCSAVPAVIDISKPAKLNCV</sequence>